<sequence length="727" mass="83342">MSIQRRGHIRASEQVPMSRHRSWLYSFMNSVETNRYQESHRNVLELGSTSTLEDLARATVLRELTTRDAKAMVTDILKEYFDKDKGHASVSSSECSLQDNLCESLNMDPRLKLWYDTLQDRAIVQAKIQRKLGRRPDEMLINLPTTVGARDKGTVNRILDLANRMNPTALAQRKPVETPAQPDAQQCLPPLQETLPRAEQLGKVRPEISALTKSTKEEIMGKTIHPKKNPAQWHKSKVLDARIERQSEDIKRIIDHFPELENLEVVGSCMQEVIFRNEARGSDEGDIEKLSMSSMYTISSTSQSPVSEEQKEPTDLQPTSELVHPMKGAAVKINGVLYYNSARRCPTPEVASLSFECHPYQNKVMDFLRIENVGRLVITCQWNMQDPGKRISQAFAPVVSLDAFLIGEMAFTVFPGEVHVCRVLYRPRECHLIRLRYELRIFPNVLGTLRSCFVVRLIGKCVPSPVYTGKIIRQKEKVLSKSKKKMTDTLTQEQASLVPLLQPHEVVCPYERVFDEREVFNAENPGYRCERFDDLETLKALHQKLKKPREPAWDLRLETIREVILRQAQPSDRELYFGQLIMVEEAIKGGGAGPAGDGDMVSPARFGRNTERDRSRYIYVRGCIGNGIQEWEEMMASMELSALKLDITRFQAKRLEAEENGEDEDEDDPPELKPWMQKLRREDPALYLLKKLRSRKTYRDSLYIQTYSHLCDLAETVVSVIESTQYV</sequence>
<evidence type="ECO:0000313" key="3">
    <source>
        <dbReference type="Proteomes" id="UP000007801"/>
    </source>
</evidence>
<proteinExistence type="predicted"/>
<dbReference type="OrthoDB" id="10263316at2759"/>
<dbReference type="KEGG" id="dan:6495548"/>
<dbReference type="Proteomes" id="UP000007801">
    <property type="component" value="Unassembled WGS sequence"/>
</dbReference>
<evidence type="ECO:0000256" key="1">
    <source>
        <dbReference type="SAM" id="MobiDB-lite"/>
    </source>
</evidence>
<feature type="region of interest" description="Disordered" evidence="1">
    <location>
        <begin position="656"/>
        <end position="675"/>
    </location>
</feature>
<feature type="region of interest" description="Disordered" evidence="1">
    <location>
        <begin position="298"/>
        <end position="319"/>
    </location>
</feature>
<name>B3MI56_DROAN</name>
<dbReference type="HOGENOM" id="CLU_026465_0_0_1"/>
<dbReference type="Pfam" id="PF14646">
    <property type="entry name" value="MYCBPAP"/>
    <property type="match status" value="1"/>
</dbReference>
<dbReference type="OMA" id="VGYHCER"/>
<dbReference type="AlphaFoldDB" id="B3MI56"/>
<accession>B3MI56</accession>
<gene>
    <name evidence="2" type="primary">Dana\GF12701</name>
    <name evidence="2" type="synonym">dana_GLEANR_12719</name>
    <name evidence="2" type="ORF">GF12701</name>
</gene>
<dbReference type="eggNOG" id="ENOG502QT8X">
    <property type="taxonomic scope" value="Eukaryota"/>
</dbReference>
<dbReference type="InterPro" id="IPR032707">
    <property type="entry name" value="MYCBPAP"/>
</dbReference>
<feature type="compositionally biased region" description="Acidic residues" evidence="1">
    <location>
        <begin position="658"/>
        <end position="669"/>
    </location>
</feature>
<evidence type="ECO:0000313" key="2">
    <source>
        <dbReference type="EMBL" id="EDV35901.1"/>
    </source>
</evidence>
<dbReference type="InParanoid" id="B3MI56"/>
<protein>
    <submittedName>
        <fullName evidence="2">Uncharacterized protein</fullName>
    </submittedName>
</protein>
<organism evidence="2 3">
    <name type="scientific">Drosophila ananassae</name>
    <name type="common">Fruit fly</name>
    <dbReference type="NCBI Taxonomy" id="7217"/>
    <lineage>
        <taxon>Eukaryota</taxon>
        <taxon>Metazoa</taxon>
        <taxon>Ecdysozoa</taxon>
        <taxon>Arthropoda</taxon>
        <taxon>Hexapoda</taxon>
        <taxon>Insecta</taxon>
        <taxon>Pterygota</taxon>
        <taxon>Neoptera</taxon>
        <taxon>Endopterygota</taxon>
        <taxon>Diptera</taxon>
        <taxon>Brachycera</taxon>
        <taxon>Muscomorpha</taxon>
        <taxon>Ephydroidea</taxon>
        <taxon>Drosophilidae</taxon>
        <taxon>Drosophila</taxon>
        <taxon>Sophophora</taxon>
    </lineage>
</organism>
<reference evidence="2 3" key="1">
    <citation type="journal article" date="2007" name="Nature">
        <title>Evolution of genes and genomes on the Drosophila phylogeny.</title>
        <authorList>
            <consortium name="Drosophila 12 Genomes Consortium"/>
            <person name="Clark A.G."/>
            <person name="Eisen M.B."/>
            <person name="Smith D.R."/>
            <person name="Bergman C.M."/>
            <person name="Oliver B."/>
            <person name="Markow T.A."/>
            <person name="Kaufman T.C."/>
            <person name="Kellis M."/>
            <person name="Gelbart W."/>
            <person name="Iyer V.N."/>
            <person name="Pollard D.A."/>
            <person name="Sackton T.B."/>
            <person name="Larracuente A.M."/>
            <person name="Singh N.D."/>
            <person name="Abad J.P."/>
            <person name="Abt D.N."/>
            <person name="Adryan B."/>
            <person name="Aguade M."/>
            <person name="Akashi H."/>
            <person name="Anderson W.W."/>
            <person name="Aquadro C.F."/>
            <person name="Ardell D.H."/>
            <person name="Arguello R."/>
            <person name="Artieri C.G."/>
            <person name="Barbash D.A."/>
            <person name="Barker D."/>
            <person name="Barsanti P."/>
            <person name="Batterham P."/>
            <person name="Batzoglou S."/>
            <person name="Begun D."/>
            <person name="Bhutkar A."/>
            <person name="Blanco E."/>
            <person name="Bosak S.A."/>
            <person name="Bradley R.K."/>
            <person name="Brand A.D."/>
            <person name="Brent M.R."/>
            <person name="Brooks A.N."/>
            <person name="Brown R.H."/>
            <person name="Butlin R.K."/>
            <person name="Caggese C."/>
            <person name="Calvi B.R."/>
            <person name="Bernardo de Carvalho A."/>
            <person name="Caspi A."/>
            <person name="Castrezana S."/>
            <person name="Celniker S.E."/>
            <person name="Chang J.L."/>
            <person name="Chapple C."/>
            <person name="Chatterji S."/>
            <person name="Chinwalla A."/>
            <person name="Civetta A."/>
            <person name="Clifton S.W."/>
            <person name="Comeron J.M."/>
            <person name="Costello J.C."/>
            <person name="Coyne J.A."/>
            <person name="Daub J."/>
            <person name="David R.G."/>
            <person name="Delcher A.L."/>
            <person name="Delehaunty K."/>
            <person name="Do C.B."/>
            <person name="Ebling H."/>
            <person name="Edwards K."/>
            <person name="Eickbush T."/>
            <person name="Evans J.D."/>
            <person name="Filipski A."/>
            <person name="Findeiss S."/>
            <person name="Freyhult E."/>
            <person name="Fulton L."/>
            <person name="Fulton R."/>
            <person name="Garcia A.C."/>
            <person name="Gardiner A."/>
            <person name="Garfield D.A."/>
            <person name="Garvin B.E."/>
            <person name="Gibson G."/>
            <person name="Gilbert D."/>
            <person name="Gnerre S."/>
            <person name="Godfrey J."/>
            <person name="Good R."/>
            <person name="Gotea V."/>
            <person name="Gravely B."/>
            <person name="Greenberg A.J."/>
            <person name="Griffiths-Jones S."/>
            <person name="Gross S."/>
            <person name="Guigo R."/>
            <person name="Gustafson E.A."/>
            <person name="Haerty W."/>
            <person name="Hahn M.W."/>
            <person name="Halligan D.L."/>
            <person name="Halpern A.L."/>
            <person name="Halter G.M."/>
            <person name="Han M.V."/>
            <person name="Heger A."/>
            <person name="Hillier L."/>
            <person name="Hinrichs A.S."/>
            <person name="Holmes I."/>
            <person name="Hoskins R.A."/>
            <person name="Hubisz M.J."/>
            <person name="Hultmark D."/>
            <person name="Huntley M.A."/>
            <person name="Jaffe D.B."/>
            <person name="Jagadeeshan S."/>
            <person name="Jeck W.R."/>
            <person name="Johnson J."/>
            <person name="Jones C.D."/>
            <person name="Jordan W.C."/>
            <person name="Karpen G.H."/>
            <person name="Kataoka E."/>
            <person name="Keightley P.D."/>
            <person name="Kheradpour P."/>
            <person name="Kirkness E.F."/>
            <person name="Koerich L.B."/>
            <person name="Kristiansen K."/>
            <person name="Kudrna D."/>
            <person name="Kulathinal R.J."/>
            <person name="Kumar S."/>
            <person name="Kwok R."/>
            <person name="Lander E."/>
            <person name="Langley C.H."/>
            <person name="Lapoint R."/>
            <person name="Lazzaro B.P."/>
            <person name="Lee S.J."/>
            <person name="Levesque L."/>
            <person name="Li R."/>
            <person name="Lin C.F."/>
            <person name="Lin M.F."/>
            <person name="Lindblad-Toh K."/>
            <person name="Llopart A."/>
            <person name="Long M."/>
            <person name="Low L."/>
            <person name="Lozovsky E."/>
            <person name="Lu J."/>
            <person name="Luo M."/>
            <person name="Machado C.A."/>
            <person name="Makalowski W."/>
            <person name="Marzo M."/>
            <person name="Matsuda M."/>
            <person name="Matzkin L."/>
            <person name="McAllister B."/>
            <person name="McBride C.S."/>
            <person name="McKernan B."/>
            <person name="McKernan K."/>
            <person name="Mendez-Lago M."/>
            <person name="Minx P."/>
            <person name="Mollenhauer M.U."/>
            <person name="Montooth K."/>
            <person name="Mount S.M."/>
            <person name="Mu X."/>
            <person name="Myers E."/>
            <person name="Negre B."/>
            <person name="Newfeld S."/>
            <person name="Nielsen R."/>
            <person name="Noor M.A."/>
            <person name="O'Grady P."/>
            <person name="Pachter L."/>
            <person name="Papaceit M."/>
            <person name="Parisi M.J."/>
            <person name="Parisi M."/>
            <person name="Parts L."/>
            <person name="Pedersen J.S."/>
            <person name="Pesole G."/>
            <person name="Phillippy A.M."/>
            <person name="Ponting C.P."/>
            <person name="Pop M."/>
            <person name="Porcelli D."/>
            <person name="Powell J.R."/>
            <person name="Prohaska S."/>
            <person name="Pruitt K."/>
            <person name="Puig M."/>
            <person name="Quesneville H."/>
            <person name="Ram K.R."/>
            <person name="Rand D."/>
            <person name="Rasmussen M.D."/>
            <person name="Reed L.K."/>
            <person name="Reenan R."/>
            <person name="Reily A."/>
            <person name="Remington K.A."/>
            <person name="Rieger T.T."/>
            <person name="Ritchie M.G."/>
            <person name="Robin C."/>
            <person name="Rogers Y.H."/>
            <person name="Rohde C."/>
            <person name="Rozas J."/>
            <person name="Rubenfield M.J."/>
            <person name="Ruiz A."/>
            <person name="Russo S."/>
            <person name="Salzberg S.L."/>
            <person name="Sanchez-Gracia A."/>
            <person name="Saranga D.J."/>
            <person name="Sato H."/>
            <person name="Schaeffer S.W."/>
            <person name="Schatz M.C."/>
            <person name="Schlenke T."/>
            <person name="Schwartz R."/>
            <person name="Segarra C."/>
            <person name="Singh R.S."/>
            <person name="Sirot L."/>
            <person name="Sirota M."/>
            <person name="Sisneros N.B."/>
            <person name="Smith C.D."/>
            <person name="Smith T.F."/>
            <person name="Spieth J."/>
            <person name="Stage D.E."/>
            <person name="Stark A."/>
            <person name="Stephan W."/>
            <person name="Strausberg R.L."/>
            <person name="Strempel S."/>
            <person name="Sturgill D."/>
            <person name="Sutton G."/>
            <person name="Sutton G.G."/>
            <person name="Tao W."/>
            <person name="Teichmann S."/>
            <person name="Tobari Y.N."/>
            <person name="Tomimura Y."/>
            <person name="Tsolas J.M."/>
            <person name="Valente V.L."/>
            <person name="Venter E."/>
            <person name="Venter J.C."/>
            <person name="Vicario S."/>
            <person name="Vieira F.G."/>
            <person name="Vilella A.J."/>
            <person name="Villasante A."/>
            <person name="Walenz B."/>
            <person name="Wang J."/>
            <person name="Wasserman M."/>
            <person name="Watts T."/>
            <person name="Wilson D."/>
            <person name="Wilson R.K."/>
            <person name="Wing R.A."/>
            <person name="Wolfner M.F."/>
            <person name="Wong A."/>
            <person name="Wong G.K."/>
            <person name="Wu C.I."/>
            <person name="Wu G."/>
            <person name="Yamamoto D."/>
            <person name="Yang H.P."/>
            <person name="Yang S.P."/>
            <person name="Yorke J.A."/>
            <person name="Yoshida K."/>
            <person name="Zdobnov E."/>
            <person name="Zhang P."/>
            <person name="Zhang Y."/>
            <person name="Zimin A.V."/>
            <person name="Baldwin J."/>
            <person name="Abdouelleil A."/>
            <person name="Abdulkadir J."/>
            <person name="Abebe A."/>
            <person name="Abera B."/>
            <person name="Abreu J."/>
            <person name="Acer S.C."/>
            <person name="Aftuck L."/>
            <person name="Alexander A."/>
            <person name="An P."/>
            <person name="Anderson E."/>
            <person name="Anderson S."/>
            <person name="Arachi H."/>
            <person name="Azer M."/>
            <person name="Bachantsang P."/>
            <person name="Barry A."/>
            <person name="Bayul T."/>
            <person name="Berlin A."/>
            <person name="Bessette D."/>
            <person name="Bloom T."/>
            <person name="Blye J."/>
            <person name="Boguslavskiy L."/>
            <person name="Bonnet C."/>
            <person name="Boukhgalter B."/>
            <person name="Bourzgui I."/>
            <person name="Brown A."/>
            <person name="Cahill P."/>
            <person name="Channer S."/>
            <person name="Cheshatsang Y."/>
            <person name="Chuda L."/>
            <person name="Citroen M."/>
            <person name="Collymore A."/>
            <person name="Cooke P."/>
            <person name="Costello M."/>
            <person name="D'Aco K."/>
            <person name="Daza R."/>
            <person name="De Haan G."/>
            <person name="DeGray S."/>
            <person name="DeMaso C."/>
            <person name="Dhargay N."/>
            <person name="Dooley K."/>
            <person name="Dooley E."/>
            <person name="Doricent M."/>
            <person name="Dorje P."/>
            <person name="Dorjee K."/>
            <person name="Dupes A."/>
            <person name="Elong R."/>
            <person name="Falk J."/>
            <person name="Farina A."/>
            <person name="Faro S."/>
            <person name="Ferguson D."/>
            <person name="Fisher S."/>
            <person name="Foley C.D."/>
            <person name="Franke A."/>
            <person name="Friedrich D."/>
            <person name="Gadbois L."/>
            <person name="Gearin G."/>
            <person name="Gearin C.R."/>
            <person name="Giannoukos G."/>
            <person name="Goode T."/>
            <person name="Graham J."/>
            <person name="Grandbois E."/>
            <person name="Grewal S."/>
            <person name="Gyaltsen K."/>
            <person name="Hafez N."/>
            <person name="Hagos B."/>
            <person name="Hall J."/>
            <person name="Henson C."/>
            <person name="Hollinger A."/>
            <person name="Honan T."/>
            <person name="Huard M.D."/>
            <person name="Hughes L."/>
            <person name="Hurhula B."/>
            <person name="Husby M.E."/>
            <person name="Kamat A."/>
            <person name="Kanga B."/>
            <person name="Kashin S."/>
            <person name="Khazanovich D."/>
            <person name="Kisner P."/>
            <person name="Lance K."/>
            <person name="Lara M."/>
            <person name="Lee W."/>
            <person name="Lennon N."/>
            <person name="Letendre F."/>
            <person name="LeVine R."/>
            <person name="Lipovsky A."/>
            <person name="Liu X."/>
            <person name="Liu J."/>
            <person name="Liu S."/>
            <person name="Lokyitsang T."/>
            <person name="Lokyitsang Y."/>
            <person name="Lubonja R."/>
            <person name="Lui A."/>
            <person name="MacDonald P."/>
            <person name="Magnisalis V."/>
            <person name="Maru K."/>
            <person name="Matthews C."/>
            <person name="McCusker W."/>
            <person name="McDonough S."/>
            <person name="Mehta T."/>
            <person name="Meldrim J."/>
            <person name="Meneus L."/>
            <person name="Mihai O."/>
            <person name="Mihalev A."/>
            <person name="Mihova T."/>
            <person name="Mittelman R."/>
            <person name="Mlenga V."/>
            <person name="Montmayeur A."/>
            <person name="Mulrain L."/>
            <person name="Navidi A."/>
            <person name="Naylor J."/>
            <person name="Negash T."/>
            <person name="Nguyen T."/>
            <person name="Nguyen N."/>
            <person name="Nicol R."/>
            <person name="Norbu C."/>
            <person name="Norbu N."/>
            <person name="Novod N."/>
            <person name="O'Neill B."/>
            <person name="Osman S."/>
            <person name="Markiewicz E."/>
            <person name="Oyono O.L."/>
            <person name="Patti C."/>
            <person name="Phunkhang P."/>
            <person name="Pierre F."/>
            <person name="Priest M."/>
            <person name="Raghuraman S."/>
            <person name="Rege F."/>
            <person name="Reyes R."/>
            <person name="Rise C."/>
            <person name="Rogov P."/>
            <person name="Ross K."/>
            <person name="Ryan E."/>
            <person name="Settipalli S."/>
            <person name="Shea T."/>
            <person name="Sherpa N."/>
            <person name="Shi L."/>
            <person name="Shih D."/>
            <person name="Sparrow T."/>
            <person name="Spaulding J."/>
            <person name="Stalker J."/>
            <person name="Stange-Thomann N."/>
            <person name="Stavropoulos S."/>
            <person name="Stone C."/>
            <person name="Strader C."/>
            <person name="Tesfaye S."/>
            <person name="Thomson T."/>
            <person name="Thoulutsang Y."/>
            <person name="Thoulutsang D."/>
            <person name="Topham K."/>
            <person name="Topping I."/>
            <person name="Tsamla T."/>
            <person name="Vassiliev H."/>
            <person name="Vo A."/>
            <person name="Wangchuk T."/>
            <person name="Wangdi T."/>
            <person name="Weiand M."/>
            <person name="Wilkinson J."/>
            <person name="Wilson A."/>
            <person name="Yadav S."/>
            <person name="Young G."/>
            <person name="Yu Q."/>
            <person name="Zembek L."/>
            <person name="Zhong D."/>
            <person name="Zimmer A."/>
            <person name="Zwirko Z."/>
            <person name="Jaffe D.B."/>
            <person name="Alvarez P."/>
            <person name="Brockman W."/>
            <person name="Butler J."/>
            <person name="Chin C."/>
            <person name="Gnerre S."/>
            <person name="Grabherr M."/>
            <person name="Kleber M."/>
            <person name="Mauceli E."/>
            <person name="MacCallum I."/>
        </authorList>
    </citation>
    <scope>NUCLEOTIDE SEQUENCE [LARGE SCALE GENOMIC DNA]</scope>
    <source>
        <strain evidence="3">Tucson 14024-0371.13</strain>
    </source>
</reference>
<keyword evidence="3" id="KW-1185">Reference proteome</keyword>
<dbReference type="GeneID" id="6495548"/>
<dbReference type="STRING" id="7217.B3MI56"/>
<dbReference type="PhylomeDB" id="B3MI56"/>
<dbReference type="EMBL" id="CH902619">
    <property type="protein sequence ID" value="EDV35901.1"/>
    <property type="molecule type" value="Genomic_DNA"/>
</dbReference>